<gene>
    <name evidence="1" type="ORF">PVAG01_01660</name>
</gene>
<keyword evidence="2" id="KW-1185">Reference proteome</keyword>
<organism evidence="1 2">
    <name type="scientific">Phlyctema vagabunda</name>
    <dbReference type="NCBI Taxonomy" id="108571"/>
    <lineage>
        <taxon>Eukaryota</taxon>
        <taxon>Fungi</taxon>
        <taxon>Dikarya</taxon>
        <taxon>Ascomycota</taxon>
        <taxon>Pezizomycotina</taxon>
        <taxon>Leotiomycetes</taxon>
        <taxon>Helotiales</taxon>
        <taxon>Dermateaceae</taxon>
        <taxon>Phlyctema</taxon>
    </lineage>
</organism>
<proteinExistence type="predicted"/>
<evidence type="ECO:0000313" key="1">
    <source>
        <dbReference type="EMBL" id="KAL3428151.1"/>
    </source>
</evidence>
<evidence type="ECO:0000313" key="2">
    <source>
        <dbReference type="Proteomes" id="UP001629113"/>
    </source>
</evidence>
<dbReference type="Proteomes" id="UP001629113">
    <property type="component" value="Unassembled WGS sequence"/>
</dbReference>
<accession>A0ABR4PZ26</accession>
<name>A0ABR4PZ26_9HELO</name>
<sequence length="84" mass="9277">MISLAEEMKFTQHVAEILVDDIRALLHQNCPPFVTSHGGIQIEINESSAELVTVNSGTAEHSLLPTLIILTSRLPSHPLSFFLR</sequence>
<reference evidence="1 2" key="1">
    <citation type="submission" date="2024-06" db="EMBL/GenBank/DDBJ databases">
        <title>Complete genome of Phlyctema vagabunda strain 19-DSS-EL-015.</title>
        <authorList>
            <person name="Fiorenzani C."/>
        </authorList>
    </citation>
    <scope>NUCLEOTIDE SEQUENCE [LARGE SCALE GENOMIC DNA]</scope>
    <source>
        <strain evidence="1 2">19-DSS-EL-015</strain>
    </source>
</reference>
<comment type="caution">
    <text evidence="1">The sequence shown here is derived from an EMBL/GenBank/DDBJ whole genome shotgun (WGS) entry which is preliminary data.</text>
</comment>
<dbReference type="EMBL" id="JBFCZG010000001">
    <property type="protein sequence ID" value="KAL3428151.1"/>
    <property type="molecule type" value="Genomic_DNA"/>
</dbReference>
<protein>
    <submittedName>
        <fullName evidence="1">Uncharacterized protein</fullName>
    </submittedName>
</protein>